<dbReference type="InParanoid" id="F8QIF7"/>
<gene>
    <name evidence="2" type="ORF">SERLA73DRAFT_80032</name>
</gene>
<evidence type="ECO:0000256" key="1">
    <source>
        <dbReference type="SAM" id="MobiDB-lite"/>
    </source>
</evidence>
<proteinExistence type="predicted"/>
<dbReference type="HOGENOM" id="CLU_162866_0_0_1"/>
<dbReference type="AlphaFoldDB" id="F8QIF7"/>
<protein>
    <submittedName>
        <fullName evidence="2">Uncharacterized protein</fullName>
    </submittedName>
</protein>
<dbReference type="EMBL" id="GL945525">
    <property type="protein sequence ID" value="EGN91924.1"/>
    <property type="molecule type" value="Genomic_DNA"/>
</dbReference>
<feature type="compositionally biased region" description="Basic and acidic residues" evidence="1">
    <location>
        <begin position="54"/>
        <end position="63"/>
    </location>
</feature>
<evidence type="ECO:0000313" key="3">
    <source>
        <dbReference type="Proteomes" id="UP000008063"/>
    </source>
</evidence>
<feature type="compositionally biased region" description="Low complexity" evidence="1">
    <location>
        <begin position="36"/>
        <end position="53"/>
    </location>
</feature>
<dbReference type="OrthoDB" id="3264102at2759"/>
<sequence length="125" mass="12896">MGSLCSKSRSHSGGHQVLGGAPAGYGATSAGGGRTAGSQPPSSSADPRAAAAEAAERRLKSEQTRGTNVSNPKRGHLAAKVEAAKGKPVIPEAKKDEPLVVSFPPLSSPRLMSSHHHHPCYVLQW</sequence>
<keyword evidence="3" id="KW-1185">Reference proteome</keyword>
<dbReference type="Proteomes" id="UP000008063">
    <property type="component" value="Unassembled WGS sequence"/>
</dbReference>
<feature type="region of interest" description="Disordered" evidence="1">
    <location>
        <begin position="1"/>
        <end position="77"/>
    </location>
</feature>
<dbReference type="OMA" id="HYQGGHI"/>
<accession>F8QIF7</accession>
<reference evidence="3" key="1">
    <citation type="journal article" date="2011" name="Science">
        <title>The plant cell wall-decomposing machinery underlies the functional diversity of forest fungi.</title>
        <authorList>
            <person name="Eastwood D.C."/>
            <person name="Floudas D."/>
            <person name="Binder M."/>
            <person name="Majcherczyk A."/>
            <person name="Schneider P."/>
            <person name="Aerts A."/>
            <person name="Asiegbu F.O."/>
            <person name="Baker S.E."/>
            <person name="Barry K."/>
            <person name="Bendiksby M."/>
            <person name="Blumentritt M."/>
            <person name="Coutinho P.M."/>
            <person name="Cullen D."/>
            <person name="de Vries R.P."/>
            <person name="Gathman A."/>
            <person name="Goodell B."/>
            <person name="Henrissat B."/>
            <person name="Ihrmark K."/>
            <person name="Kauserud H."/>
            <person name="Kohler A."/>
            <person name="LaButti K."/>
            <person name="Lapidus A."/>
            <person name="Lavin J.L."/>
            <person name="Lee Y.-H."/>
            <person name="Lindquist E."/>
            <person name="Lilly W."/>
            <person name="Lucas S."/>
            <person name="Morin E."/>
            <person name="Murat C."/>
            <person name="Oguiza J.A."/>
            <person name="Park J."/>
            <person name="Pisabarro A.G."/>
            <person name="Riley R."/>
            <person name="Rosling A."/>
            <person name="Salamov A."/>
            <person name="Schmidt O."/>
            <person name="Schmutz J."/>
            <person name="Skrede I."/>
            <person name="Stenlid J."/>
            <person name="Wiebenga A."/>
            <person name="Xie X."/>
            <person name="Kuees U."/>
            <person name="Hibbett D.S."/>
            <person name="Hoffmeister D."/>
            <person name="Hoegberg N."/>
            <person name="Martin F."/>
            <person name="Grigoriev I.V."/>
            <person name="Watkinson S.C."/>
        </authorList>
    </citation>
    <scope>NUCLEOTIDE SEQUENCE [LARGE SCALE GENOMIC DNA]</scope>
    <source>
        <strain evidence="3">strain S7.3</strain>
    </source>
</reference>
<feature type="compositionally biased region" description="Polar residues" evidence="1">
    <location>
        <begin position="1"/>
        <end position="13"/>
    </location>
</feature>
<evidence type="ECO:0000313" key="2">
    <source>
        <dbReference type="EMBL" id="EGN91924.1"/>
    </source>
</evidence>
<name>F8QIF7_SERL3</name>
<organism evidence="3">
    <name type="scientific">Serpula lacrymans var. lacrymans (strain S7.3)</name>
    <name type="common">Dry rot fungus</name>
    <dbReference type="NCBI Taxonomy" id="936435"/>
    <lineage>
        <taxon>Eukaryota</taxon>
        <taxon>Fungi</taxon>
        <taxon>Dikarya</taxon>
        <taxon>Basidiomycota</taxon>
        <taxon>Agaricomycotina</taxon>
        <taxon>Agaricomycetes</taxon>
        <taxon>Agaricomycetidae</taxon>
        <taxon>Boletales</taxon>
        <taxon>Coniophorineae</taxon>
        <taxon>Serpulaceae</taxon>
        <taxon>Serpula</taxon>
    </lineage>
</organism>